<comment type="caution">
    <text evidence="9">The sequence shown here is derived from an EMBL/GenBank/DDBJ whole genome shotgun (WGS) entry which is preliminary data.</text>
</comment>
<proteinExistence type="inferred from homology"/>
<dbReference type="Gene3D" id="3.40.630.30">
    <property type="match status" value="1"/>
</dbReference>
<sequence>MPGKAYEGEGLDRVKGRGRKEKGERRREKGGEEQLIQNGHEDKPLYDPSLLRDLDFEGDKQVTYDPEISPQNPGENLLMRPLCRSDFDRGYMVLLGQLTKVGEVTREEFDERFSTMENCPDTYYITVIEDTTTGQIIGSASLIKEFKFIRQCSARGRIEDVVVDNAYRGKQLGKLLLDTLTKLGKRVGCYKMSLECLDKVVGFYETFGYRKEEGQNYMCRRYQPK</sequence>
<keyword evidence="4 6" id="KW-0012">Acyltransferase</keyword>
<evidence type="ECO:0000256" key="3">
    <source>
        <dbReference type="ARBA" id="ARBA00022679"/>
    </source>
</evidence>
<dbReference type="EC" id="2.3.1.4" evidence="6"/>
<evidence type="ECO:0000256" key="2">
    <source>
        <dbReference type="ARBA" id="ARBA00006048"/>
    </source>
</evidence>
<feature type="region of interest" description="Disordered" evidence="7">
    <location>
        <begin position="1"/>
        <end position="50"/>
    </location>
</feature>
<evidence type="ECO:0000256" key="1">
    <source>
        <dbReference type="ARBA" id="ARBA00004832"/>
    </source>
</evidence>
<evidence type="ECO:0000259" key="8">
    <source>
        <dbReference type="PROSITE" id="PS51186"/>
    </source>
</evidence>
<dbReference type="PANTHER" id="PTHR13355">
    <property type="entry name" value="GLUCOSAMINE 6-PHOSPHATE N-ACETYLTRANSFERASE"/>
    <property type="match status" value="1"/>
</dbReference>
<dbReference type="PANTHER" id="PTHR13355:SF11">
    <property type="entry name" value="GLUCOSAMINE 6-PHOSPHATE N-ACETYLTRANSFERASE"/>
    <property type="match status" value="1"/>
</dbReference>
<keyword evidence="10" id="KW-1185">Reference proteome</keyword>
<dbReference type="Pfam" id="PF00583">
    <property type="entry name" value="Acetyltransf_1"/>
    <property type="match status" value="1"/>
</dbReference>
<reference evidence="9" key="1">
    <citation type="submission" date="2019-08" db="EMBL/GenBank/DDBJ databases">
        <title>The improved chromosome-level genome for the pearl oyster Pinctada fucata martensii using PacBio sequencing and Hi-C.</title>
        <authorList>
            <person name="Zheng Z."/>
        </authorList>
    </citation>
    <scope>NUCLEOTIDE SEQUENCE</scope>
    <source>
        <strain evidence="9">ZZ-2019</strain>
        <tissue evidence="9">Adductor muscle</tissue>
    </source>
</reference>
<name>A0AA89BR00_PINIB</name>
<comment type="pathway">
    <text evidence="1 6">Nucleotide-sugar biosynthesis; UDP-N-acetyl-alpha-D-glucosamine biosynthesis; N-acetyl-alpha-D-glucosamine 1-phosphate from alpha-D-glucosamine 6-phosphate (route I): step 1/2.</text>
</comment>
<accession>A0AA89BR00</accession>
<organism evidence="9 10">
    <name type="scientific">Pinctada imbricata</name>
    <name type="common">Atlantic pearl-oyster</name>
    <name type="synonym">Pinctada martensii</name>
    <dbReference type="NCBI Taxonomy" id="66713"/>
    <lineage>
        <taxon>Eukaryota</taxon>
        <taxon>Metazoa</taxon>
        <taxon>Spiralia</taxon>
        <taxon>Lophotrochozoa</taxon>
        <taxon>Mollusca</taxon>
        <taxon>Bivalvia</taxon>
        <taxon>Autobranchia</taxon>
        <taxon>Pteriomorphia</taxon>
        <taxon>Pterioida</taxon>
        <taxon>Pterioidea</taxon>
        <taxon>Pteriidae</taxon>
        <taxon>Pinctada</taxon>
    </lineage>
</organism>
<dbReference type="FunFam" id="3.40.630.30:FF:000043">
    <property type="entry name" value="Glucosamine 6-phosphate N-acetyltransferase"/>
    <property type="match status" value="1"/>
</dbReference>
<feature type="domain" description="N-acetyltransferase" evidence="8">
    <location>
        <begin position="77"/>
        <end position="225"/>
    </location>
</feature>
<comment type="catalytic activity">
    <reaction evidence="5 6">
        <text>D-glucosamine 6-phosphate + acetyl-CoA = N-acetyl-D-glucosamine 6-phosphate + CoA + H(+)</text>
        <dbReference type="Rhea" id="RHEA:10292"/>
        <dbReference type="ChEBI" id="CHEBI:15378"/>
        <dbReference type="ChEBI" id="CHEBI:57287"/>
        <dbReference type="ChEBI" id="CHEBI:57288"/>
        <dbReference type="ChEBI" id="CHEBI:57513"/>
        <dbReference type="ChEBI" id="CHEBI:58725"/>
        <dbReference type="EC" id="2.3.1.4"/>
    </reaction>
</comment>
<feature type="compositionally biased region" description="Basic and acidic residues" evidence="7">
    <location>
        <begin position="1"/>
        <end position="32"/>
    </location>
</feature>
<comment type="similarity">
    <text evidence="2 6">Belongs to the acetyltransferase family. GNA1 subfamily.</text>
</comment>
<evidence type="ECO:0000313" key="9">
    <source>
        <dbReference type="EMBL" id="KAK3092274.1"/>
    </source>
</evidence>
<protein>
    <recommendedName>
        <fullName evidence="6">Glucosamine 6-phosphate N-acetyltransferase</fullName>
        <ecNumber evidence="6">2.3.1.4</ecNumber>
    </recommendedName>
</protein>
<dbReference type="AlphaFoldDB" id="A0AA89BR00"/>
<dbReference type="InterPro" id="IPR000182">
    <property type="entry name" value="GNAT_dom"/>
</dbReference>
<dbReference type="InterPro" id="IPR039143">
    <property type="entry name" value="GNPNAT1-like"/>
</dbReference>
<dbReference type="PROSITE" id="PS51186">
    <property type="entry name" value="GNAT"/>
    <property type="match status" value="1"/>
</dbReference>
<evidence type="ECO:0000256" key="5">
    <source>
        <dbReference type="ARBA" id="ARBA00048964"/>
    </source>
</evidence>
<evidence type="ECO:0000256" key="6">
    <source>
        <dbReference type="RuleBase" id="RU365086"/>
    </source>
</evidence>
<dbReference type="InterPro" id="IPR016181">
    <property type="entry name" value="Acyl_CoA_acyltransferase"/>
</dbReference>
<evidence type="ECO:0000256" key="4">
    <source>
        <dbReference type="ARBA" id="ARBA00023315"/>
    </source>
</evidence>
<feature type="compositionally biased region" description="Basic and acidic residues" evidence="7">
    <location>
        <begin position="39"/>
        <end position="50"/>
    </location>
</feature>
<evidence type="ECO:0000256" key="7">
    <source>
        <dbReference type="SAM" id="MobiDB-lite"/>
    </source>
</evidence>
<dbReference type="Proteomes" id="UP001186944">
    <property type="component" value="Unassembled WGS sequence"/>
</dbReference>
<dbReference type="EMBL" id="VSWD01000009">
    <property type="protein sequence ID" value="KAK3092274.1"/>
    <property type="molecule type" value="Genomic_DNA"/>
</dbReference>
<gene>
    <name evidence="9" type="ORF">FSP39_000608</name>
</gene>
<dbReference type="GO" id="GO:0006048">
    <property type="term" value="P:UDP-N-acetylglucosamine biosynthetic process"/>
    <property type="evidence" value="ECO:0007669"/>
    <property type="project" value="UniProtKB-UniRule"/>
</dbReference>
<dbReference type="SUPFAM" id="SSF55729">
    <property type="entry name" value="Acyl-CoA N-acyltransferases (Nat)"/>
    <property type="match status" value="1"/>
</dbReference>
<dbReference type="GO" id="GO:0004343">
    <property type="term" value="F:glucosamine 6-phosphate N-acetyltransferase activity"/>
    <property type="evidence" value="ECO:0007669"/>
    <property type="project" value="UniProtKB-UniRule"/>
</dbReference>
<keyword evidence="3 6" id="KW-0808">Transferase</keyword>
<evidence type="ECO:0000313" key="10">
    <source>
        <dbReference type="Proteomes" id="UP001186944"/>
    </source>
</evidence>